<dbReference type="InterPro" id="IPR007863">
    <property type="entry name" value="Peptidase_M16_C"/>
</dbReference>
<feature type="domain" description="Peptidase M16 C-terminal" evidence="3">
    <location>
        <begin position="154"/>
        <end position="322"/>
    </location>
</feature>
<dbReference type="InterPro" id="IPR011249">
    <property type="entry name" value="Metalloenz_LuxS/M16"/>
</dbReference>
<dbReference type="Gene3D" id="3.30.830.10">
    <property type="entry name" value="Metalloenzyme, LuxS/M16 peptidase-like"/>
    <property type="match status" value="2"/>
</dbReference>
<dbReference type="PANTHER" id="PTHR11851">
    <property type="entry name" value="METALLOPROTEASE"/>
    <property type="match status" value="1"/>
</dbReference>
<evidence type="ECO:0000256" key="1">
    <source>
        <dbReference type="ARBA" id="ARBA00007261"/>
    </source>
</evidence>
<name>A0A7Y0Q1V5_9FIRM</name>
<evidence type="ECO:0000313" key="5">
    <source>
        <dbReference type="Proteomes" id="UP000533476"/>
    </source>
</evidence>
<dbReference type="GO" id="GO:0046872">
    <property type="term" value="F:metal ion binding"/>
    <property type="evidence" value="ECO:0007669"/>
    <property type="project" value="InterPro"/>
</dbReference>
<accession>A0A7Y0Q1V5</accession>
<proteinExistence type="inferred from homology"/>
<comment type="caution">
    <text evidence="4">The sequence shown here is derived from an EMBL/GenBank/DDBJ whole genome shotgun (WGS) entry which is preliminary data.</text>
</comment>
<dbReference type="Proteomes" id="UP000533476">
    <property type="component" value="Unassembled WGS sequence"/>
</dbReference>
<evidence type="ECO:0000313" key="4">
    <source>
        <dbReference type="EMBL" id="NMP21842.1"/>
    </source>
</evidence>
<dbReference type="RefSeq" id="WP_169097612.1">
    <property type="nucleotide sequence ID" value="NZ_JABBVZ010000013.1"/>
</dbReference>
<reference evidence="4 5" key="1">
    <citation type="submission" date="2020-04" db="EMBL/GenBank/DDBJ databases">
        <authorList>
            <person name="Zhang R."/>
            <person name="Schippers A."/>
        </authorList>
    </citation>
    <scope>NUCLEOTIDE SEQUENCE [LARGE SCALE GENOMIC DNA]</scope>
    <source>
        <strain evidence="4 5">DSM 109850</strain>
    </source>
</reference>
<dbReference type="SUPFAM" id="SSF63411">
    <property type="entry name" value="LuxS/MPP-like metallohydrolase"/>
    <property type="match status" value="2"/>
</dbReference>
<dbReference type="PANTHER" id="PTHR11851:SF49">
    <property type="entry name" value="MITOCHONDRIAL-PROCESSING PEPTIDASE SUBUNIT ALPHA"/>
    <property type="match status" value="1"/>
</dbReference>
<sequence>MASDNIGSVGTTALAFFVAVGSRDENPSEWGMAHLLEHLVFKGAGRRDFRAIARQMDRLGADINAFTTRDYTCFHAKVLDSEALDAYHLVRDLVLQPWLAAEDLEREKGVVVEEMNESLDDPDEVLDTLITEALYQDSHYTHDILGTPESLANIEAEGLKAFYHRWYRPENMVLAVSGGARELILKAAEQDFSGVGGVSELPRRRPRPTLAYLQREQAEDWEQAKIALGVEAPGRYQDEYWRALMLSSILGGQNSSRLWQRLREEEGLVYSVGTQYAADYDFGDMITYLSLTPEKIPQALRALFDEVSRLAEVGPDTEEVSHTRVYLNTVLVMNQETPDARVMRLGRYALDGKEAPQIDQAVRALSEITPEMVKADAQTWIPGSRMAAVAAGPVHSGALNHAMFQGRQA</sequence>
<gene>
    <name evidence="4" type="ORF">HIJ39_05685</name>
</gene>
<evidence type="ECO:0000259" key="3">
    <source>
        <dbReference type="Pfam" id="PF05193"/>
    </source>
</evidence>
<dbReference type="InterPro" id="IPR011765">
    <property type="entry name" value="Pept_M16_N"/>
</dbReference>
<organism evidence="4 5">
    <name type="scientific">Sulfobacillus harzensis</name>
    <dbReference type="NCBI Taxonomy" id="2729629"/>
    <lineage>
        <taxon>Bacteria</taxon>
        <taxon>Bacillati</taxon>
        <taxon>Bacillota</taxon>
        <taxon>Clostridia</taxon>
        <taxon>Eubacteriales</taxon>
        <taxon>Clostridiales Family XVII. Incertae Sedis</taxon>
        <taxon>Sulfobacillus</taxon>
    </lineage>
</organism>
<dbReference type="InterPro" id="IPR050361">
    <property type="entry name" value="MPP/UQCRC_Complex"/>
</dbReference>
<dbReference type="AlphaFoldDB" id="A0A7Y0Q1V5"/>
<keyword evidence="5" id="KW-1185">Reference proteome</keyword>
<dbReference type="EMBL" id="JABBVZ010000013">
    <property type="protein sequence ID" value="NMP21842.1"/>
    <property type="molecule type" value="Genomic_DNA"/>
</dbReference>
<protein>
    <submittedName>
        <fullName evidence="4">Insulinase family protein</fullName>
    </submittedName>
</protein>
<feature type="domain" description="Peptidase M16 N-terminal" evidence="2">
    <location>
        <begin position="10"/>
        <end position="147"/>
    </location>
</feature>
<dbReference type="Pfam" id="PF05193">
    <property type="entry name" value="Peptidase_M16_C"/>
    <property type="match status" value="1"/>
</dbReference>
<comment type="similarity">
    <text evidence="1">Belongs to the peptidase M16 family.</text>
</comment>
<evidence type="ECO:0000259" key="2">
    <source>
        <dbReference type="Pfam" id="PF00675"/>
    </source>
</evidence>
<dbReference type="Pfam" id="PF00675">
    <property type="entry name" value="Peptidase_M16"/>
    <property type="match status" value="1"/>
</dbReference>